<feature type="transmembrane region" description="Helical" evidence="1">
    <location>
        <begin position="85"/>
        <end position="105"/>
    </location>
</feature>
<sequence>MSATTPSTGDPAGALGLEDLCAEAVDPLEVAAGLEADGMNDEAARRAGHSDVFAFAETLFAEADRRPRAVEPAPNPWRGTAWRHLLRGLLFGLPGLCYLVATPLLTGPGAAPVLIVSLLASWTLGQGVAYLGYVRAGQADAAGAARVMRYGLVAGALATLSLTALSGLVLGADGPATALAAGQCLYLLAATVVLVNGEEGRLLLAFGPGVTATLAHLATGESGGLPVPPAVWWAWTATVGATVALAFHGTRRDRAARSPGRPVVTRQELAAAAPHAAFGLLAGGLLSHSLLNDLAGRPASATATTAAVLALSLSMGAAEWTLFGYRRATHDLLHRNVTVAAFSRGARVALSRAVTRYLLSLALLLAVVAALAGVPVEAAPMWVLGGHLALGCAFFVALTLLSCGRVSIVLGGCALALAGEASVVRLVGDAGPGVVEAAASGTLFAALGGYALVALSHVTCHR</sequence>
<evidence type="ECO:0000313" key="2">
    <source>
        <dbReference type="EMBL" id="GAA2595118.1"/>
    </source>
</evidence>
<dbReference type="RefSeq" id="WP_344541373.1">
    <property type="nucleotide sequence ID" value="NZ_BAAATD010000003.1"/>
</dbReference>
<organism evidence="2 3">
    <name type="scientific">Actinomadura fulvescens</name>
    <dbReference type="NCBI Taxonomy" id="46160"/>
    <lineage>
        <taxon>Bacteria</taxon>
        <taxon>Bacillati</taxon>
        <taxon>Actinomycetota</taxon>
        <taxon>Actinomycetes</taxon>
        <taxon>Streptosporangiales</taxon>
        <taxon>Thermomonosporaceae</taxon>
        <taxon>Actinomadura</taxon>
    </lineage>
</organism>
<keyword evidence="3" id="KW-1185">Reference proteome</keyword>
<feature type="transmembrane region" description="Helical" evidence="1">
    <location>
        <begin position="357"/>
        <end position="376"/>
    </location>
</feature>
<feature type="transmembrane region" description="Helical" evidence="1">
    <location>
        <begin position="230"/>
        <end position="248"/>
    </location>
</feature>
<proteinExistence type="predicted"/>
<reference evidence="3" key="1">
    <citation type="journal article" date="2019" name="Int. J. Syst. Evol. Microbiol.">
        <title>The Global Catalogue of Microorganisms (GCM) 10K type strain sequencing project: providing services to taxonomists for standard genome sequencing and annotation.</title>
        <authorList>
            <consortium name="The Broad Institute Genomics Platform"/>
            <consortium name="The Broad Institute Genome Sequencing Center for Infectious Disease"/>
            <person name="Wu L."/>
            <person name="Ma J."/>
        </authorList>
    </citation>
    <scope>NUCLEOTIDE SEQUENCE [LARGE SCALE GENOMIC DNA]</scope>
    <source>
        <strain evidence="3">JCM 6833</strain>
    </source>
</reference>
<feature type="transmembrane region" description="Helical" evidence="1">
    <location>
        <begin position="202"/>
        <end position="218"/>
    </location>
</feature>
<keyword evidence="1" id="KW-0472">Membrane</keyword>
<feature type="transmembrane region" description="Helical" evidence="1">
    <location>
        <begin position="434"/>
        <end position="455"/>
    </location>
</feature>
<gene>
    <name evidence="2" type="ORF">GCM10010411_30470</name>
</gene>
<feature type="transmembrane region" description="Helical" evidence="1">
    <location>
        <begin position="111"/>
        <end position="135"/>
    </location>
</feature>
<evidence type="ECO:0000313" key="3">
    <source>
        <dbReference type="Proteomes" id="UP001501509"/>
    </source>
</evidence>
<dbReference type="EMBL" id="BAAATD010000003">
    <property type="protein sequence ID" value="GAA2595118.1"/>
    <property type="molecule type" value="Genomic_DNA"/>
</dbReference>
<comment type="caution">
    <text evidence="2">The sequence shown here is derived from an EMBL/GenBank/DDBJ whole genome shotgun (WGS) entry which is preliminary data.</text>
</comment>
<feature type="transmembrane region" description="Helical" evidence="1">
    <location>
        <begin position="176"/>
        <end position="195"/>
    </location>
</feature>
<feature type="transmembrane region" description="Helical" evidence="1">
    <location>
        <begin position="408"/>
        <end position="428"/>
    </location>
</feature>
<feature type="transmembrane region" description="Helical" evidence="1">
    <location>
        <begin position="147"/>
        <end position="170"/>
    </location>
</feature>
<name>A0ABN3PP37_9ACTN</name>
<feature type="transmembrane region" description="Helical" evidence="1">
    <location>
        <begin position="303"/>
        <end position="325"/>
    </location>
</feature>
<evidence type="ECO:0000256" key="1">
    <source>
        <dbReference type="SAM" id="Phobius"/>
    </source>
</evidence>
<feature type="transmembrane region" description="Helical" evidence="1">
    <location>
        <begin position="382"/>
        <end position="401"/>
    </location>
</feature>
<keyword evidence="1" id="KW-0812">Transmembrane</keyword>
<feature type="transmembrane region" description="Helical" evidence="1">
    <location>
        <begin position="269"/>
        <end position="291"/>
    </location>
</feature>
<dbReference type="Proteomes" id="UP001501509">
    <property type="component" value="Unassembled WGS sequence"/>
</dbReference>
<keyword evidence="1" id="KW-1133">Transmembrane helix</keyword>
<accession>A0ABN3PP37</accession>
<protein>
    <submittedName>
        <fullName evidence="2">Uncharacterized protein</fullName>
    </submittedName>
</protein>